<keyword evidence="11 15" id="KW-0804">Transcription</keyword>
<keyword evidence="20" id="KW-1185">Reference proteome</keyword>
<dbReference type="GO" id="GO:0000786">
    <property type="term" value="C:nucleosome"/>
    <property type="evidence" value="ECO:0007669"/>
    <property type="project" value="InterPro"/>
</dbReference>
<keyword evidence="6 15" id="KW-0808">Transferase</keyword>
<keyword evidence="5 15" id="KW-0489">Methyltransferase</keyword>
<evidence type="ECO:0000256" key="12">
    <source>
        <dbReference type="ARBA" id="ARBA00023242"/>
    </source>
</evidence>
<dbReference type="GO" id="GO:0000781">
    <property type="term" value="C:chromosome, telomeric region"/>
    <property type="evidence" value="ECO:0007669"/>
    <property type="project" value="GOC"/>
</dbReference>
<sequence>MFNFKPKIRTVSVPVKKQPANPPVPQRKPSSTPTSNSPTSVNSQPKKPAKAHADGRTNGHRAPPPKKTPDRQSLAVRNPNRKRKATTPSTPQFASSSSESESDDDESIRKRQKTSSSLEPDFRKTLEPDRTRSLRDTSNNGDKLAMIHGADMTCGDSAKDFEPAFTDLEGSFVVELQYPSASPPERFEIVVARDSQGWDPLKDIEYTVEEICLNYFPPEQSLSLQDETNGPVRLLKRAVTKNSPSDYRKALDDFNGLVRKSLSDGTISNVLDGMNALPLSLVKRILAQVYSRTVSPKAHLLRRVKDKAQTYGELLPTFVHAVFQQTHLSSKSVFVDLGSGVGNVVLQAALQTGAESWGIEIMQNPCEFAKAQAEELKARARLWGLSMGPVNLLTGDFLESPEIDRTLQRADVILVNNKVFPQHLNVRLLDKFLDLKEGARVISLESFTPGSRQGARNEQNPSSLFSEIKYESGTNSVSWAGESVDYYIATKDSTRLLKRQKGLSQR</sequence>
<dbReference type="GO" id="GO:0042393">
    <property type="term" value="F:histone binding"/>
    <property type="evidence" value="ECO:0007669"/>
    <property type="project" value="InterPro"/>
</dbReference>
<evidence type="ECO:0000256" key="6">
    <source>
        <dbReference type="ARBA" id="ARBA00022679"/>
    </source>
</evidence>
<protein>
    <recommendedName>
        <fullName evidence="4 15">Histone-lysine N-methyltransferase, H3 lysine-79 specific</fullName>
        <ecNumber evidence="3 15">2.1.1.360</ecNumber>
    </recommendedName>
    <alternativeName>
        <fullName evidence="13 15">Histone H3-K79 methyltransferase</fullName>
    </alternativeName>
</protein>
<gene>
    <name evidence="19" type="ORF">AOQ84DRAFT_386021</name>
</gene>
<dbReference type="GO" id="GO:0000077">
    <property type="term" value="P:DNA damage checkpoint signaling"/>
    <property type="evidence" value="ECO:0007669"/>
    <property type="project" value="InterPro"/>
</dbReference>
<evidence type="ECO:0000256" key="16">
    <source>
        <dbReference type="PIRSR" id="PIRSR017570-1"/>
    </source>
</evidence>
<evidence type="ECO:0000313" key="19">
    <source>
        <dbReference type="EMBL" id="OCL12593.1"/>
    </source>
</evidence>
<reference evidence="19 20" key="1">
    <citation type="journal article" date="2016" name="Nat. Commun.">
        <title>Ectomycorrhizal ecology is imprinted in the genome of the dominant symbiotic fungus Cenococcum geophilum.</title>
        <authorList>
            <consortium name="DOE Joint Genome Institute"/>
            <person name="Peter M."/>
            <person name="Kohler A."/>
            <person name="Ohm R.A."/>
            <person name="Kuo A."/>
            <person name="Krutzmann J."/>
            <person name="Morin E."/>
            <person name="Arend M."/>
            <person name="Barry K.W."/>
            <person name="Binder M."/>
            <person name="Choi C."/>
            <person name="Clum A."/>
            <person name="Copeland A."/>
            <person name="Grisel N."/>
            <person name="Haridas S."/>
            <person name="Kipfer T."/>
            <person name="LaButti K."/>
            <person name="Lindquist E."/>
            <person name="Lipzen A."/>
            <person name="Maire R."/>
            <person name="Meier B."/>
            <person name="Mihaltcheva S."/>
            <person name="Molinier V."/>
            <person name="Murat C."/>
            <person name="Poggeler S."/>
            <person name="Quandt C.A."/>
            <person name="Sperisen C."/>
            <person name="Tritt A."/>
            <person name="Tisserant E."/>
            <person name="Crous P.W."/>
            <person name="Henrissat B."/>
            <person name="Nehls U."/>
            <person name="Egli S."/>
            <person name="Spatafora J.W."/>
            <person name="Grigoriev I.V."/>
            <person name="Martin F.M."/>
        </authorList>
    </citation>
    <scope>NUCLEOTIDE SEQUENCE [LARGE SCALE GENOMIC DNA]</scope>
    <source>
        <strain evidence="19 20">CBS 207.34</strain>
    </source>
</reference>
<keyword evidence="8" id="KW-0677">Repeat</keyword>
<dbReference type="InterPro" id="IPR029063">
    <property type="entry name" value="SAM-dependent_MTases_sf"/>
</dbReference>
<dbReference type="InterPro" id="IPR030445">
    <property type="entry name" value="H3-K79_meTrfase"/>
</dbReference>
<dbReference type="InterPro" id="IPR025789">
    <property type="entry name" value="DOT1_dom"/>
</dbReference>
<comment type="subcellular location">
    <subcellularLocation>
        <location evidence="2 15">Nucleus</location>
    </subcellularLocation>
</comment>
<evidence type="ECO:0000256" key="4">
    <source>
        <dbReference type="ARBA" id="ARBA00020987"/>
    </source>
</evidence>
<comment type="function">
    <text evidence="1 15">Histone methyltransferase that specifically trimethylates histone H3 to form H3K79me3. This methylation is required for telomere silencing and for the pachytene checkpoint during the meiotic cell cycle by allowing the recruitment of RAD9 to double strand breaks. Nucleosomes are preferred as substrate compared to free histone.</text>
</comment>
<dbReference type="Gene3D" id="3.40.50.150">
    <property type="entry name" value="Vaccinia Virus protein VP39"/>
    <property type="match status" value="1"/>
</dbReference>
<evidence type="ECO:0000256" key="14">
    <source>
        <dbReference type="ARBA" id="ARBA00047770"/>
    </source>
</evidence>
<dbReference type="PANTHER" id="PTHR21451">
    <property type="entry name" value="HISTONE H3 METHYLTRANSFERASE"/>
    <property type="match status" value="1"/>
</dbReference>
<dbReference type="GO" id="GO:0005634">
    <property type="term" value="C:nucleus"/>
    <property type="evidence" value="ECO:0007669"/>
    <property type="project" value="UniProtKB-SubCell"/>
</dbReference>
<evidence type="ECO:0000313" key="20">
    <source>
        <dbReference type="Proteomes" id="UP000250140"/>
    </source>
</evidence>
<dbReference type="AlphaFoldDB" id="A0A8E2F944"/>
<dbReference type="SUPFAM" id="SSF53335">
    <property type="entry name" value="S-adenosyl-L-methionine-dependent methyltransferases"/>
    <property type="match status" value="1"/>
</dbReference>
<evidence type="ECO:0000256" key="13">
    <source>
        <dbReference type="ARBA" id="ARBA00029821"/>
    </source>
</evidence>
<keyword evidence="10 15" id="KW-0805">Transcription regulation</keyword>
<feature type="binding site" evidence="16">
    <location>
        <begin position="311"/>
        <end position="314"/>
    </location>
    <ligand>
        <name>S-adenosyl-L-methionine</name>
        <dbReference type="ChEBI" id="CHEBI:59789"/>
    </ligand>
</feature>
<evidence type="ECO:0000256" key="11">
    <source>
        <dbReference type="ARBA" id="ARBA00023163"/>
    </source>
</evidence>
<proteinExistence type="inferred from homology"/>
<evidence type="ECO:0000256" key="5">
    <source>
        <dbReference type="ARBA" id="ARBA00022603"/>
    </source>
</evidence>
<evidence type="ECO:0000256" key="7">
    <source>
        <dbReference type="ARBA" id="ARBA00022691"/>
    </source>
</evidence>
<dbReference type="EC" id="2.1.1.360" evidence="3 15"/>
<evidence type="ECO:0000256" key="2">
    <source>
        <dbReference type="ARBA" id="ARBA00004123"/>
    </source>
</evidence>
<evidence type="ECO:0000256" key="15">
    <source>
        <dbReference type="PIRNR" id="PIRNR017570"/>
    </source>
</evidence>
<dbReference type="Gene3D" id="1.10.260.170">
    <property type="match status" value="1"/>
</dbReference>
<evidence type="ECO:0000259" key="18">
    <source>
        <dbReference type="PROSITE" id="PS51569"/>
    </source>
</evidence>
<evidence type="ECO:0000256" key="1">
    <source>
        <dbReference type="ARBA" id="ARBA00003482"/>
    </source>
</evidence>
<accession>A0A8E2F944</accession>
<feature type="compositionally biased region" description="Basic and acidic residues" evidence="17">
    <location>
        <begin position="120"/>
        <end position="135"/>
    </location>
</feature>
<feature type="binding site" evidence="16">
    <location>
        <begin position="396"/>
        <end position="397"/>
    </location>
    <ligand>
        <name>S-adenosyl-L-methionine</name>
        <dbReference type="ChEBI" id="CHEBI:59789"/>
    </ligand>
</feature>
<keyword evidence="9 15" id="KW-0156">Chromatin regulator</keyword>
<dbReference type="PIRSF" id="PIRSF017570">
    <property type="entry name" value="Histone_H3-K79_MeTrfase"/>
    <property type="match status" value="1"/>
</dbReference>
<dbReference type="OrthoDB" id="443402at2759"/>
<keyword evidence="12 15" id="KW-0539">Nucleus</keyword>
<dbReference type="FunFam" id="3.40.50.150:FF:000033">
    <property type="entry name" value="Histone-lysine N-methyltransferase, H3 lysine-79 specific"/>
    <property type="match status" value="1"/>
</dbReference>
<feature type="domain" description="DOT1" evidence="18">
    <location>
        <begin position="172"/>
        <end position="504"/>
    </location>
</feature>
<dbReference type="GO" id="GO:0140956">
    <property type="term" value="F:histone H3K79 trimethyltransferase activity"/>
    <property type="evidence" value="ECO:0007669"/>
    <property type="project" value="UniProtKB-EC"/>
</dbReference>
<keyword evidence="7 15" id="KW-0949">S-adenosyl-L-methionine</keyword>
<evidence type="ECO:0000256" key="9">
    <source>
        <dbReference type="ARBA" id="ARBA00022853"/>
    </source>
</evidence>
<comment type="similarity">
    <text evidence="15">Belongs to the class I-like SAM-binding methyltransferase superfamily. DOT1 family.</text>
</comment>
<evidence type="ECO:0000256" key="10">
    <source>
        <dbReference type="ARBA" id="ARBA00023015"/>
    </source>
</evidence>
<evidence type="ECO:0000256" key="17">
    <source>
        <dbReference type="SAM" id="MobiDB-lite"/>
    </source>
</evidence>
<organism evidence="19 20">
    <name type="scientific">Glonium stellatum</name>
    <dbReference type="NCBI Taxonomy" id="574774"/>
    <lineage>
        <taxon>Eukaryota</taxon>
        <taxon>Fungi</taxon>
        <taxon>Dikarya</taxon>
        <taxon>Ascomycota</taxon>
        <taxon>Pezizomycotina</taxon>
        <taxon>Dothideomycetes</taxon>
        <taxon>Pleosporomycetidae</taxon>
        <taxon>Gloniales</taxon>
        <taxon>Gloniaceae</taxon>
        <taxon>Glonium</taxon>
    </lineage>
</organism>
<feature type="region of interest" description="Disordered" evidence="17">
    <location>
        <begin position="1"/>
        <end position="143"/>
    </location>
</feature>
<dbReference type="Proteomes" id="UP000250140">
    <property type="component" value="Unassembled WGS sequence"/>
</dbReference>
<feature type="binding site" evidence="16">
    <location>
        <begin position="334"/>
        <end position="343"/>
    </location>
    <ligand>
        <name>S-adenosyl-L-methionine</name>
        <dbReference type="ChEBI" id="CHEBI:59789"/>
    </ligand>
</feature>
<dbReference type="PANTHER" id="PTHR21451:SF0">
    <property type="entry name" value="HISTONE-LYSINE N-METHYLTRANSFERASE, H3 LYSINE-79 SPECIFIC"/>
    <property type="match status" value="1"/>
</dbReference>
<dbReference type="GO" id="GO:0032259">
    <property type="term" value="P:methylation"/>
    <property type="evidence" value="ECO:0007669"/>
    <property type="project" value="UniProtKB-KW"/>
</dbReference>
<feature type="compositionally biased region" description="Low complexity" evidence="17">
    <location>
        <begin position="29"/>
        <end position="43"/>
    </location>
</feature>
<evidence type="ECO:0000256" key="8">
    <source>
        <dbReference type="ARBA" id="ARBA00022737"/>
    </source>
</evidence>
<dbReference type="PROSITE" id="PS51569">
    <property type="entry name" value="DOT1"/>
    <property type="match status" value="1"/>
</dbReference>
<dbReference type="CDD" id="cd02440">
    <property type="entry name" value="AdoMet_MTases"/>
    <property type="match status" value="1"/>
</dbReference>
<evidence type="ECO:0000256" key="3">
    <source>
        <dbReference type="ARBA" id="ARBA00012190"/>
    </source>
</evidence>
<dbReference type="Pfam" id="PF08123">
    <property type="entry name" value="DOT1"/>
    <property type="match status" value="1"/>
</dbReference>
<dbReference type="EMBL" id="KV748858">
    <property type="protein sequence ID" value="OCL12593.1"/>
    <property type="molecule type" value="Genomic_DNA"/>
</dbReference>
<dbReference type="InterPro" id="IPR021162">
    <property type="entry name" value="Dot1"/>
</dbReference>
<dbReference type="GO" id="GO:0006281">
    <property type="term" value="P:DNA repair"/>
    <property type="evidence" value="ECO:0007669"/>
    <property type="project" value="InterPro"/>
</dbReference>
<comment type="catalytic activity">
    <reaction evidence="14 15">
        <text>L-lysyl(79)-[histone H3] + 3 S-adenosyl-L-methionine = N(6),N(6),N(6)-trimethyl-L-lysyl(79)-[histone H3] + 3 S-adenosyl-L-homocysteine + 3 H(+)</text>
        <dbReference type="Rhea" id="RHEA:60328"/>
        <dbReference type="Rhea" id="RHEA-COMP:15549"/>
        <dbReference type="Rhea" id="RHEA-COMP:15552"/>
        <dbReference type="ChEBI" id="CHEBI:15378"/>
        <dbReference type="ChEBI" id="CHEBI:29969"/>
        <dbReference type="ChEBI" id="CHEBI:57856"/>
        <dbReference type="ChEBI" id="CHEBI:59789"/>
        <dbReference type="ChEBI" id="CHEBI:61961"/>
        <dbReference type="EC" id="2.1.1.360"/>
    </reaction>
</comment>
<feature type="binding site" evidence="16">
    <location>
        <position position="360"/>
    </location>
    <ligand>
        <name>S-adenosyl-L-methionine</name>
        <dbReference type="ChEBI" id="CHEBI:59789"/>
    </ligand>
</feature>
<name>A0A8E2F944_9PEZI</name>
<dbReference type="GO" id="GO:0031509">
    <property type="term" value="P:subtelomeric heterochromatin formation"/>
    <property type="evidence" value="ECO:0007669"/>
    <property type="project" value="InterPro"/>
</dbReference>